<dbReference type="SUPFAM" id="SSF81383">
    <property type="entry name" value="F-box domain"/>
    <property type="match status" value="1"/>
</dbReference>
<proteinExistence type="predicted"/>
<dbReference type="AlphaFoldDB" id="A0A232LPL5"/>
<dbReference type="Gene3D" id="3.80.10.10">
    <property type="entry name" value="Ribonuclease Inhibitor"/>
    <property type="match status" value="1"/>
</dbReference>
<comment type="caution">
    <text evidence="2">The sequence shown here is derived from an EMBL/GenBank/DDBJ whole genome shotgun (WGS) entry which is preliminary data.</text>
</comment>
<evidence type="ECO:0000259" key="1">
    <source>
        <dbReference type="PROSITE" id="PS50181"/>
    </source>
</evidence>
<accession>A0A232LPL5</accession>
<name>A0A232LPL5_9EURO</name>
<sequence>MAIYGIHKLPSELLFSIFMLLTASDLLTCMLVSKSWAKHAVSILWRKPVINTTDALRTLATYLSEEKSTFLYSSFIRSFDVPKAIRGSISDGDILPFAECHYILSLGLAGSSLSEDAVVTILLNNRRIKSINISGVSRMTDQGINEIVSVCRCENERDHPTHRWSSYISVAIMSRHHVPRFIWLPADYEPCCDFNIDNAPLP</sequence>
<dbReference type="Pfam" id="PF12937">
    <property type="entry name" value="F-box-like"/>
    <property type="match status" value="1"/>
</dbReference>
<dbReference type="Proteomes" id="UP000243515">
    <property type="component" value="Unassembled WGS sequence"/>
</dbReference>
<feature type="domain" description="F-box" evidence="1">
    <location>
        <begin position="3"/>
        <end position="48"/>
    </location>
</feature>
<keyword evidence="3" id="KW-1185">Reference proteome</keyword>
<dbReference type="SUPFAM" id="SSF52047">
    <property type="entry name" value="RNI-like"/>
    <property type="match status" value="1"/>
</dbReference>
<gene>
    <name evidence="2" type="ORF">Egran_06274</name>
</gene>
<dbReference type="PROSITE" id="PS50181">
    <property type="entry name" value="FBOX"/>
    <property type="match status" value="1"/>
</dbReference>
<reference evidence="2 3" key="1">
    <citation type="journal article" date="2015" name="Environ. Microbiol.">
        <title>Metagenome sequence of Elaphomyces granulatus from sporocarp tissue reveals Ascomycota ectomycorrhizal fingerprints of genome expansion and a Proteobacteria-rich microbiome.</title>
        <authorList>
            <person name="Quandt C.A."/>
            <person name="Kohler A."/>
            <person name="Hesse C.N."/>
            <person name="Sharpton T.J."/>
            <person name="Martin F."/>
            <person name="Spatafora J.W."/>
        </authorList>
    </citation>
    <scope>NUCLEOTIDE SEQUENCE [LARGE SCALE GENOMIC DNA]</scope>
    <source>
        <strain evidence="2 3">OSC145934</strain>
    </source>
</reference>
<evidence type="ECO:0000313" key="2">
    <source>
        <dbReference type="EMBL" id="OXV05958.1"/>
    </source>
</evidence>
<dbReference type="InterPro" id="IPR036047">
    <property type="entry name" value="F-box-like_dom_sf"/>
</dbReference>
<protein>
    <recommendedName>
        <fullName evidence="1">F-box domain-containing protein</fullName>
    </recommendedName>
</protein>
<dbReference type="InterPro" id="IPR032675">
    <property type="entry name" value="LRR_dom_sf"/>
</dbReference>
<dbReference type="InterPro" id="IPR001810">
    <property type="entry name" value="F-box_dom"/>
</dbReference>
<organism evidence="2 3">
    <name type="scientific">Elaphomyces granulatus</name>
    <dbReference type="NCBI Taxonomy" id="519963"/>
    <lineage>
        <taxon>Eukaryota</taxon>
        <taxon>Fungi</taxon>
        <taxon>Dikarya</taxon>
        <taxon>Ascomycota</taxon>
        <taxon>Pezizomycotina</taxon>
        <taxon>Eurotiomycetes</taxon>
        <taxon>Eurotiomycetidae</taxon>
        <taxon>Eurotiales</taxon>
        <taxon>Elaphomycetaceae</taxon>
        <taxon>Elaphomyces</taxon>
    </lineage>
</organism>
<evidence type="ECO:0000313" key="3">
    <source>
        <dbReference type="Proteomes" id="UP000243515"/>
    </source>
</evidence>
<dbReference type="EMBL" id="NPHW01006268">
    <property type="protein sequence ID" value="OXV05958.1"/>
    <property type="molecule type" value="Genomic_DNA"/>
</dbReference>
<dbReference type="OrthoDB" id="2305901at2759"/>